<feature type="transmembrane region" description="Helical" evidence="6">
    <location>
        <begin position="256"/>
        <end position="273"/>
    </location>
</feature>
<feature type="transmembrane region" description="Helical" evidence="6">
    <location>
        <begin position="191"/>
        <end position="211"/>
    </location>
</feature>
<dbReference type="SUPFAM" id="SSF103481">
    <property type="entry name" value="Multidrug resistance efflux transporter EmrE"/>
    <property type="match status" value="2"/>
</dbReference>
<evidence type="ECO:0000313" key="9">
    <source>
        <dbReference type="Proteomes" id="UP000238196"/>
    </source>
</evidence>
<keyword evidence="3 6" id="KW-0812">Transmembrane</keyword>
<name>A0A2S5KRZ3_9PROT</name>
<dbReference type="InterPro" id="IPR037185">
    <property type="entry name" value="EmrE-like"/>
</dbReference>
<dbReference type="Proteomes" id="UP000238196">
    <property type="component" value="Unassembled WGS sequence"/>
</dbReference>
<comment type="subcellular location">
    <subcellularLocation>
        <location evidence="1">Membrane</location>
        <topology evidence="1">Multi-pass membrane protein</topology>
    </subcellularLocation>
</comment>
<feature type="domain" description="EamA" evidence="7">
    <location>
        <begin position="20"/>
        <end position="151"/>
    </location>
</feature>
<evidence type="ECO:0000259" key="7">
    <source>
        <dbReference type="Pfam" id="PF00892"/>
    </source>
</evidence>
<evidence type="ECO:0000256" key="6">
    <source>
        <dbReference type="SAM" id="Phobius"/>
    </source>
</evidence>
<gene>
    <name evidence="8" type="ORF">C4K68_10100</name>
</gene>
<keyword evidence="5 6" id="KW-0472">Membrane</keyword>
<accession>A0A2S5KRZ3</accession>
<evidence type="ECO:0000256" key="3">
    <source>
        <dbReference type="ARBA" id="ARBA00022692"/>
    </source>
</evidence>
<dbReference type="InterPro" id="IPR000620">
    <property type="entry name" value="EamA_dom"/>
</dbReference>
<feature type="transmembrane region" description="Helical" evidence="6">
    <location>
        <begin position="159"/>
        <end position="179"/>
    </location>
</feature>
<proteinExistence type="inferred from homology"/>
<evidence type="ECO:0000313" key="8">
    <source>
        <dbReference type="EMBL" id="PPC77435.1"/>
    </source>
</evidence>
<reference evidence="8 9" key="1">
    <citation type="submission" date="2018-02" db="EMBL/GenBank/DDBJ databases">
        <title>novel marine gammaproteobacteria from coastal saline agro ecosystem.</title>
        <authorList>
            <person name="Krishnan R."/>
            <person name="Ramesh Kumar N."/>
        </authorList>
    </citation>
    <scope>NUCLEOTIDE SEQUENCE [LARGE SCALE GENOMIC DNA]</scope>
    <source>
        <strain evidence="8 9">228</strain>
    </source>
</reference>
<dbReference type="GO" id="GO:0016020">
    <property type="term" value="C:membrane"/>
    <property type="evidence" value="ECO:0007669"/>
    <property type="project" value="UniProtKB-SubCell"/>
</dbReference>
<comment type="caution">
    <text evidence="8">The sequence shown here is derived from an EMBL/GenBank/DDBJ whole genome shotgun (WGS) entry which is preliminary data.</text>
</comment>
<feature type="transmembrane region" description="Helical" evidence="6">
    <location>
        <begin position="80"/>
        <end position="104"/>
    </location>
</feature>
<feature type="domain" description="EamA" evidence="7">
    <location>
        <begin position="163"/>
        <end position="296"/>
    </location>
</feature>
<evidence type="ECO:0000256" key="4">
    <source>
        <dbReference type="ARBA" id="ARBA00022989"/>
    </source>
</evidence>
<evidence type="ECO:0000256" key="2">
    <source>
        <dbReference type="ARBA" id="ARBA00007362"/>
    </source>
</evidence>
<dbReference type="PANTHER" id="PTHR32322">
    <property type="entry name" value="INNER MEMBRANE TRANSPORTER"/>
    <property type="match status" value="1"/>
</dbReference>
<feature type="transmembrane region" description="Helical" evidence="6">
    <location>
        <begin position="223"/>
        <end position="244"/>
    </location>
</feature>
<dbReference type="PANTHER" id="PTHR32322:SF2">
    <property type="entry name" value="EAMA DOMAIN-CONTAINING PROTEIN"/>
    <property type="match status" value="1"/>
</dbReference>
<feature type="transmembrane region" description="Helical" evidence="6">
    <location>
        <begin position="136"/>
        <end position="153"/>
    </location>
</feature>
<dbReference type="InterPro" id="IPR050638">
    <property type="entry name" value="AA-Vitamin_Transporters"/>
</dbReference>
<dbReference type="OrthoDB" id="9784288at2"/>
<feature type="transmembrane region" description="Helical" evidence="6">
    <location>
        <begin position="50"/>
        <end position="68"/>
    </location>
</feature>
<protein>
    <submittedName>
        <fullName evidence="8">EamA/RhaT family transporter</fullName>
    </submittedName>
</protein>
<dbReference type="EMBL" id="PRLP01000033">
    <property type="protein sequence ID" value="PPC77435.1"/>
    <property type="molecule type" value="Genomic_DNA"/>
</dbReference>
<sequence>MTVSTPALTRTTGESSHSGAYTLALIAVASFAMTLPATKALTGMLSAQQIGLYRAVIAAMAAIPLLWLARAAWPRREQWLSLAIVSGGNIFGFPLLTSVAMQYVPVSHGAVIVAAMPLATALAAAVLSGIRPPRRFWLYACSGTLIVLLYSLWQSGAAGLYVGDLALVGAVLLGAIGYAKGAELSQQMPGWQVISWVVVLSLPVSLPWSVWVYTPGSLSQLPTIGWSALLYIGLVSSLLGFFAWNKALALGGVARISQVQLLQPFLTYGYSIVLLGESWNWLTAIVCALVIGVVWLSKRQP</sequence>
<feature type="transmembrane region" description="Helical" evidence="6">
    <location>
        <begin position="110"/>
        <end position="129"/>
    </location>
</feature>
<comment type="similarity">
    <text evidence="2">Belongs to the EamA transporter family.</text>
</comment>
<keyword evidence="4 6" id="KW-1133">Transmembrane helix</keyword>
<organism evidence="8 9">
    <name type="scientific">Proteobacteria bacterium 228</name>
    <dbReference type="NCBI Taxonomy" id="2083153"/>
    <lineage>
        <taxon>Bacteria</taxon>
        <taxon>Pseudomonadati</taxon>
        <taxon>Pseudomonadota</taxon>
    </lineage>
</organism>
<feature type="transmembrane region" description="Helical" evidence="6">
    <location>
        <begin position="20"/>
        <end position="38"/>
    </location>
</feature>
<dbReference type="Pfam" id="PF00892">
    <property type="entry name" value="EamA"/>
    <property type="match status" value="2"/>
</dbReference>
<evidence type="ECO:0000256" key="5">
    <source>
        <dbReference type="ARBA" id="ARBA00023136"/>
    </source>
</evidence>
<feature type="transmembrane region" description="Helical" evidence="6">
    <location>
        <begin position="279"/>
        <end position="297"/>
    </location>
</feature>
<dbReference type="AlphaFoldDB" id="A0A2S5KRZ3"/>
<evidence type="ECO:0000256" key="1">
    <source>
        <dbReference type="ARBA" id="ARBA00004141"/>
    </source>
</evidence>